<organism evidence="2 3">
    <name type="scientific">Forsythia ovata</name>
    <dbReference type="NCBI Taxonomy" id="205694"/>
    <lineage>
        <taxon>Eukaryota</taxon>
        <taxon>Viridiplantae</taxon>
        <taxon>Streptophyta</taxon>
        <taxon>Embryophyta</taxon>
        <taxon>Tracheophyta</taxon>
        <taxon>Spermatophyta</taxon>
        <taxon>Magnoliopsida</taxon>
        <taxon>eudicotyledons</taxon>
        <taxon>Gunneridae</taxon>
        <taxon>Pentapetalae</taxon>
        <taxon>asterids</taxon>
        <taxon>lamiids</taxon>
        <taxon>Lamiales</taxon>
        <taxon>Oleaceae</taxon>
        <taxon>Forsythieae</taxon>
        <taxon>Forsythia</taxon>
    </lineage>
</organism>
<dbReference type="Proteomes" id="UP001604277">
    <property type="component" value="Unassembled WGS sequence"/>
</dbReference>
<protein>
    <submittedName>
        <fullName evidence="2">P-loop nucleoside triphosphate hydrolase superfamily protein with CH (Calponin-like proteiny) domain</fullName>
    </submittedName>
</protein>
<reference evidence="3" key="1">
    <citation type="submission" date="2024-07" db="EMBL/GenBank/DDBJ databases">
        <title>Two chromosome-level genome assemblies of Korean endemic species Abeliophyllum distichum and Forsythia ovata (Oleaceae).</title>
        <authorList>
            <person name="Jang H."/>
        </authorList>
    </citation>
    <scope>NUCLEOTIDE SEQUENCE [LARGE SCALE GENOMIC DNA]</scope>
</reference>
<keyword evidence="1" id="KW-0175">Coiled coil</keyword>
<dbReference type="EMBL" id="JBFOLJ010000007">
    <property type="protein sequence ID" value="KAL2521015.1"/>
    <property type="molecule type" value="Genomic_DNA"/>
</dbReference>
<gene>
    <name evidence="2" type="ORF">Fot_24938</name>
</gene>
<keyword evidence="3" id="KW-1185">Reference proteome</keyword>
<evidence type="ECO:0000313" key="2">
    <source>
        <dbReference type="EMBL" id="KAL2521015.1"/>
    </source>
</evidence>
<sequence>MVVSFVRLSDILSQIEKAKLEEVKKCEAQDLNRLRKENDKCENHILTLKQELELIKRTHEEICLQLEDQTEETKNQLEKKITELECLLNNSRKNVTELEDFLESKILRWKEMSKDTGVS</sequence>
<comment type="caution">
    <text evidence="2">The sequence shown here is derived from an EMBL/GenBank/DDBJ whole genome shotgun (WGS) entry which is preliminary data.</text>
</comment>
<name>A0ABD1U8W4_9LAMI</name>
<proteinExistence type="predicted"/>
<dbReference type="AlphaFoldDB" id="A0ABD1U8W4"/>
<accession>A0ABD1U8W4</accession>
<evidence type="ECO:0000256" key="1">
    <source>
        <dbReference type="SAM" id="Coils"/>
    </source>
</evidence>
<feature type="coiled-coil region" evidence="1">
    <location>
        <begin position="17"/>
        <end position="94"/>
    </location>
</feature>
<evidence type="ECO:0000313" key="3">
    <source>
        <dbReference type="Proteomes" id="UP001604277"/>
    </source>
</evidence>